<evidence type="ECO:0000313" key="1">
    <source>
        <dbReference type="EMBL" id="PZF76459.1"/>
    </source>
</evidence>
<evidence type="ECO:0000313" key="2">
    <source>
        <dbReference type="Proteomes" id="UP000248795"/>
    </source>
</evidence>
<dbReference type="InterPro" id="IPR023994">
    <property type="entry name" value="NiFe-hyd_HybE"/>
</dbReference>
<dbReference type="InterPro" id="IPR038530">
    <property type="entry name" value="NiFe-hyd_HybE_sf"/>
</dbReference>
<dbReference type="EMBL" id="QKVK01000005">
    <property type="protein sequence ID" value="PZF76459.1"/>
    <property type="molecule type" value="Genomic_DNA"/>
</dbReference>
<protein>
    <submittedName>
        <fullName evidence="1">[NiFe]-hydrogenase assembly, chaperone, HybE</fullName>
    </submittedName>
</protein>
<dbReference type="Pfam" id="PF11939">
    <property type="entry name" value="NiFe-hyd_HybE"/>
    <property type="match status" value="1"/>
</dbReference>
<dbReference type="Gene3D" id="3.30.1460.40">
    <property type="entry name" value="[NiFe]-hydrogenase assembly chaperone, HybE"/>
    <property type="match status" value="1"/>
</dbReference>
<proteinExistence type="predicted"/>
<name>A0A2W2BJT7_9HYPH</name>
<reference evidence="2" key="1">
    <citation type="submission" date="2018-06" db="EMBL/GenBank/DDBJ databases">
        <title>Aestuariibacter litoralis strain KCTC 52945T.</title>
        <authorList>
            <person name="Li X."/>
            <person name="Salam N."/>
            <person name="Li J.-L."/>
            <person name="Chen Y.-M."/>
            <person name="Yang Z.-W."/>
            <person name="Zhang L.-Y."/>
            <person name="Han M.-X."/>
            <person name="Xiao M."/>
            <person name="Li W.-J."/>
        </authorList>
    </citation>
    <scope>NUCLEOTIDE SEQUENCE [LARGE SCALE GENOMIC DNA]</scope>
    <source>
        <strain evidence="2">KCTC 52945</strain>
    </source>
</reference>
<dbReference type="Proteomes" id="UP000248795">
    <property type="component" value="Unassembled WGS sequence"/>
</dbReference>
<dbReference type="NCBIfam" id="TIGR03993">
    <property type="entry name" value="hydrog_HybE"/>
    <property type="match status" value="1"/>
</dbReference>
<accession>A0A2W2BJT7</accession>
<comment type="caution">
    <text evidence="1">The sequence shown here is derived from an EMBL/GenBank/DDBJ whole genome shotgun (WGS) entry which is preliminary data.</text>
</comment>
<gene>
    <name evidence="1" type="ORF">DK847_11640</name>
</gene>
<organism evidence="1 2">
    <name type="scientific">Aestuariivirga litoralis</name>
    <dbReference type="NCBI Taxonomy" id="2650924"/>
    <lineage>
        <taxon>Bacteria</taxon>
        <taxon>Pseudomonadati</taxon>
        <taxon>Pseudomonadota</taxon>
        <taxon>Alphaproteobacteria</taxon>
        <taxon>Hyphomicrobiales</taxon>
        <taxon>Aestuariivirgaceae</taxon>
        <taxon>Aestuariivirga</taxon>
    </lineage>
</organism>
<dbReference type="AlphaFoldDB" id="A0A2W2BJT7"/>
<keyword evidence="2" id="KW-1185">Reference proteome</keyword>
<sequence>MELPCLLGRQVEFHGAGGLRVEQEVRARAEEVEAVFRHIAATRMEGVPILNPALAVEAAAMEVWGEGVILALVTPWFINVMLLPGADERPHWEDMAVGQSTVHALPGGRFSFIAGREEGIGPYRMCSLFSPVLEFADHETACATAGAALAEMLREEQEPEVQMSRRDLFRRAVREEAEPA</sequence>